<proteinExistence type="predicted"/>
<feature type="region of interest" description="Disordered" evidence="1">
    <location>
        <begin position="1"/>
        <end position="45"/>
    </location>
</feature>
<accession>A0A7C3KHG1</accession>
<feature type="compositionally biased region" description="Basic residues" evidence="1">
    <location>
        <begin position="1"/>
        <end position="11"/>
    </location>
</feature>
<sequence>MTGSSKRKKQINKPGAEETEANQEFHEKEKNIQGDKFIQGSDQSLDDDRSDIKLNPFSLIDRFDKGLERWFLEHKGFTQEDADVLISQLQEHQQKVEAEGWQPLTFFGVDILEKDTDGIKQRRTTVYTGNGAFSSWENPADNQWQDTVSEQLCQSIVDEIEKIPPLLSPIQSVAITVFQIKCIPTQSEVAVELQVADPYNYEAIALSSDEPFDLEVSFKVDGLSSKNLLERTITYQLLCDLKEQMTGAKILLTDKDALPIRLTNIQDFYIARLQKIHLKRGDYRLRIAILLQGIPGCQIHNFALILV</sequence>
<evidence type="ECO:0000313" key="2">
    <source>
        <dbReference type="EMBL" id="HFN00947.1"/>
    </source>
</evidence>
<reference evidence="2" key="1">
    <citation type="journal article" date="2020" name="mSystems">
        <title>Genome- and Community-Level Interaction Insights into Carbon Utilization and Element Cycling Functions of Hydrothermarchaeota in Hydrothermal Sediment.</title>
        <authorList>
            <person name="Zhou Z."/>
            <person name="Liu Y."/>
            <person name="Xu W."/>
            <person name="Pan J."/>
            <person name="Luo Z.H."/>
            <person name="Li M."/>
        </authorList>
    </citation>
    <scope>NUCLEOTIDE SEQUENCE [LARGE SCALE GENOMIC DNA]</scope>
    <source>
        <strain evidence="2">SpSt-418</strain>
    </source>
</reference>
<feature type="compositionally biased region" description="Basic and acidic residues" evidence="1">
    <location>
        <begin position="23"/>
        <end position="33"/>
    </location>
</feature>
<organism evidence="2">
    <name type="scientific">Oscillatoriales cyanobacterium SpSt-418</name>
    <dbReference type="NCBI Taxonomy" id="2282169"/>
    <lineage>
        <taxon>Bacteria</taxon>
        <taxon>Bacillati</taxon>
        <taxon>Cyanobacteriota</taxon>
        <taxon>Cyanophyceae</taxon>
        <taxon>Oscillatoriophycideae</taxon>
        <taxon>Oscillatoriales</taxon>
    </lineage>
</organism>
<evidence type="ECO:0000256" key="1">
    <source>
        <dbReference type="SAM" id="MobiDB-lite"/>
    </source>
</evidence>
<name>A0A7C3KHG1_9CYAN</name>
<protein>
    <submittedName>
        <fullName evidence="2">Uncharacterized protein</fullName>
    </submittedName>
</protein>
<dbReference type="AlphaFoldDB" id="A0A7C3KHG1"/>
<gene>
    <name evidence="2" type="ORF">ENR64_24965</name>
</gene>
<dbReference type="EMBL" id="DSRU01000353">
    <property type="protein sequence ID" value="HFN00947.1"/>
    <property type="molecule type" value="Genomic_DNA"/>
</dbReference>
<comment type="caution">
    <text evidence="2">The sequence shown here is derived from an EMBL/GenBank/DDBJ whole genome shotgun (WGS) entry which is preliminary data.</text>
</comment>